<reference evidence="5 6" key="1">
    <citation type="submission" date="2020-07" db="EMBL/GenBank/DDBJ databases">
        <title>Sequencing the genomes of 1000 actinobacteria strains.</title>
        <authorList>
            <person name="Klenk H.-P."/>
        </authorList>
    </citation>
    <scope>NUCLEOTIDE SEQUENCE [LARGE SCALE GENOMIC DNA]</scope>
    <source>
        <strain evidence="5 6">DSM 44749</strain>
    </source>
</reference>
<dbReference type="Gene3D" id="3.40.50.300">
    <property type="entry name" value="P-loop containing nucleotide triphosphate hydrolases"/>
    <property type="match status" value="2"/>
</dbReference>
<dbReference type="CDD" id="cd01127">
    <property type="entry name" value="TrwB_TraG_TraD_VirD4"/>
    <property type="match status" value="1"/>
</dbReference>
<keyword evidence="2 3" id="KW-0067">ATP-binding</keyword>
<dbReference type="InterPro" id="IPR050206">
    <property type="entry name" value="FtsK/SpoIIIE/SftA"/>
</dbReference>
<proteinExistence type="predicted"/>
<evidence type="ECO:0000259" key="4">
    <source>
        <dbReference type="PROSITE" id="PS50901"/>
    </source>
</evidence>
<dbReference type="InterPro" id="IPR002543">
    <property type="entry name" value="FtsK_dom"/>
</dbReference>
<dbReference type="Pfam" id="PF01580">
    <property type="entry name" value="FtsK_SpoIIIE"/>
    <property type="match status" value="1"/>
</dbReference>
<feature type="domain" description="FtsK" evidence="4">
    <location>
        <begin position="403"/>
        <end position="610"/>
    </location>
</feature>
<keyword evidence="6" id="KW-1185">Reference proteome</keyword>
<dbReference type="RefSeq" id="WP_179761908.1">
    <property type="nucleotide sequence ID" value="NZ_BAAAJZ010000003.1"/>
</dbReference>
<dbReference type="GeneID" id="98053780"/>
<gene>
    <name evidence="5" type="ORF">HDA37_004085</name>
</gene>
<dbReference type="InterPro" id="IPR027417">
    <property type="entry name" value="P-loop_NTPase"/>
</dbReference>
<evidence type="ECO:0000256" key="2">
    <source>
        <dbReference type="ARBA" id="ARBA00022840"/>
    </source>
</evidence>
<name>A0A852W5Q0_PSEA5</name>
<dbReference type="PANTHER" id="PTHR22683">
    <property type="entry name" value="SPORULATION PROTEIN RELATED"/>
    <property type="match status" value="1"/>
</dbReference>
<evidence type="ECO:0000256" key="3">
    <source>
        <dbReference type="PROSITE-ProRule" id="PRU00289"/>
    </source>
</evidence>
<sequence>MARRPNRRERIRSAFDGFHRAASRALGAAEGRRDRAAARHAEVMAELWLRETGHDAARRDPGLARVLGNPRLAGVLARVAEDRAHVFDRWQGDSPQTLSEIVADATPGAAGDDPADWRPVAGTVEPTGPVPEMWVLGTGSVEGGAPFRVAVPLLDGAHLQVVSTPRSRDRAEAMVEQLVLRTVRHFRPGAVNVHVWDVGQLAGALPGLYPLTRTGLLTVHDPTRLGRLLEQLSDRIRRVQTRVLADGATSLRELADRTGERPEAWLVAVLVGNGRELPEAELRQLQRVARGGVAAGVQLVLLDVPAALPRPVETVDFGDPPGLDPADDRLPVPVRTSVTGPHVLVEPDPPVPADDVTAVCEAIAAGHEQWRGRLGAFKDMLPRRRGEGRSHDGLKVVVGHEDGIPAELSLDDHSPHALVGGPSGSGKTNLLLAWIAGLAAHYGPDEVELYLLDFKEGVSFTPFAPDPDGHRADRLPQARLIGVNINTDREFGLALLRHLSEVMRSRAEAARRHGATKLAELRVERPDLRLPRIVAVIDEFQFLFTGRDAVSAEATALLEDVARRGRSQGVHLVLASQDVSGIDALWGRSAIFEQFVLRIALPRARRILAQDNEAALALPRWHAIVNHDSGVAHGNHVVRLPEAGGPVVRDVQVTAFTDFPDTPEPVVFDGARAPSHDALAARLPADGVPRALVGQFVDVHGSPAAAELSDGPGRNLGVIGPDARVAVPLLCSAVRAVAASLPDPAGAQILLVPLAPDAAAAAGALAPDLPGTVEKVSADGFAARVAELAATVRARAASGGGGGHASLLVVVFGADAAESMLDRTGTEDLRALLRHGPGVGVHVLGWWQGAQRLKTLLAPPGAAIDDLGAWVATGVQGTDLVPLLGGQPLDWTPTPGRALFLDRSRHGRPQLVILTDAGGGGPDTVAGGGV</sequence>
<feature type="binding site" evidence="3">
    <location>
        <begin position="421"/>
        <end position="428"/>
    </location>
    <ligand>
        <name>ATP</name>
        <dbReference type="ChEBI" id="CHEBI:30616"/>
    </ligand>
</feature>
<evidence type="ECO:0000313" key="6">
    <source>
        <dbReference type="Proteomes" id="UP000549695"/>
    </source>
</evidence>
<dbReference type="PROSITE" id="PS50901">
    <property type="entry name" value="FTSK"/>
    <property type="match status" value="1"/>
</dbReference>
<evidence type="ECO:0000256" key="1">
    <source>
        <dbReference type="ARBA" id="ARBA00022741"/>
    </source>
</evidence>
<dbReference type="Proteomes" id="UP000549695">
    <property type="component" value="Unassembled WGS sequence"/>
</dbReference>
<dbReference type="GO" id="GO:0005524">
    <property type="term" value="F:ATP binding"/>
    <property type="evidence" value="ECO:0007669"/>
    <property type="project" value="UniProtKB-UniRule"/>
</dbReference>
<keyword evidence="1 3" id="KW-0547">Nucleotide-binding</keyword>
<comment type="caution">
    <text evidence="5">The sequence shown here is derived from an EMBL/GenBank/DDBJ whole genome shotgun (WGS) entry which is preliminary data.</text>
</comment>
<accession>A0A852W5Q0</accession>
<dbReference type="SUPFAM" id="SSF52540">
    <property type="entry name" value="P-loop containing nucleoside triphosphate hydrolases"/>
    <property type="match status" value="1"/>
</dbReference>
<dbReference type="AlphaFoldDB" id="A0A852W5Q0"/>
<organism evidence="5 6">
    <name type="scientific">Pseudonocardia alni</name>
    <name type="common">Amycolata alni</name>
    <dbReference type="NCBI Taxonomy" id="33907"/>
    <lineage>
        <taxon>Bacteria</taxon>
        <taxon>Bacillati</taxon>
        <taxon>Actinomycetota</taxon>
        <taxon>Actinomycetes</taxon>
        <taxon>Pseudonocardiales</taxon>
        <taxon>Pseudonocardiaceae</taxon>
        <taxon>Pseudonocardia</taxon>
    </lineage>
</organism>
<dbReference type="PANTHER" id="PTHR22683:SF41">
    <property type="entry name" value="DNA TRANSLOCASE FTSK"/>
    <property type="match status" value="1"/>
</dbReference>
<protein>
    <recommendedName>
        <fullName evidence="4">FtsK domain-containing protein</fullName>
    </recommendedName>
</protein>
<dbReference type="EMBL" id="JACCCZ010000001">
    <property type="protein sequence ID" value="NYG03800.1"/>
    <property type="molecule type" value="Genomic_DNA"/>
</dbReference>
<dbReference type="GO" id="GO:0003677">
    <property type="term" value="F:DNA binding"/>
    <property type="evidence" value="ECO:0007669"/>
    <property type="project" value="InterPro"/>
</dbReference>
<evidence type="ECO:0000313" key="5">
    <source>
        <dbReference type="EMBL" id="NYG03800.1"/>
    </source>
</evidence>